<dbReference type="GO" id="GO:0020037">
    <property type="term" value="F:heme binding"/>
    <property type="evidence" value="ECO:0007669"/>
    <property type="project" value="InterPro"/>
</dbReference>
<comment type="subcellular location">
    <subcellularLocation>
        <location evidence="2">Membrane</location>
    </subcellularLocation>
</comment>
<dbReference type="PRINTS" id="PR00463">
    <property type="entry name" value="EP450I"/>
</dbReference>
<evidence type="ECO:0000256" key="6">
    <source>
        <dbReference type="ARBA" id="ARBA00022692"/>
    </source>
</evidence>
<dbReference type="AlphaFoldDB" id="A0A4Y7PMZ9"/>
<evidence type="ECO:0000313" key="16">
    <source>
        <dbReference type="Proteomes" id="UP000294933"/>
    </source>
</evidence>
<evidence type="ECO:0000256" key="11">
    <source>
        <dbReference type="ARBA" id="ARBA00023033"/>
    </source>
</evidence>
<keyword evidence="10 13" id="KW-0408">Iron</keyword>
<sequence length="548" mass="61540">MSSYAYLPNISSFPSMNFTHPISGEDRQLNYLYLLLLVLPLLYTGWRKVSDARDSQRRYPKFNGPKGLPLLGNILQLGDKQWLKYTEWHKTFGPVYRLNFAGQDVIVVGTAKCAADLMDRRSAIYSDRPRFIMATEILTGGMNLAFARYGDRWRRMRRAANNGLSMKAAQEYTPLQEKEAAYLLDGLLHEKGNIDPQLRRTAAATVLSAVYAYPPISIGDHLVEKVENYVDRMLKAALPGNYFVDIFPFMMYIPAWMAKWKREGYAWFKKDTDMFVGLVEDVKAGLKDGTRSECFVAKLLDTTQQNDLDPIETAWLAGMMFGAGSEAMASTLSFFILAMVLFPRVQSKLRAEVDAAVGSDRFPNYSDVRKLPYLNAVIKETLRWRPMGPLAVPHRSSQDDVYEGHFIPAGTLIFPNVWAMHHDESVYPDPEDFRPERFLAEDGVTPVQYADAKDLGQHTFGFGRRSCIGYTVANNALALNAANIVFAFQIDKAKDASGIDITPDPDDLLDEGLAVRPTPFDCKITPRSPAVVEMIKAAKAHYDGTTGV</sequence>
<evidence type="ECO:0000256" key="9">
    <source>
        <dbReference type="ARBA" id="ARBA00023002"/>
    </source>
</evidence>
<dbReference type="VEuPathDB" id="FungiDB:BD410DRAFT_794920"/>
<evidence type="ECO:0000256" key="12">
    <source>
        <dbReference type="ARBA" id="ARBA00023136"/>
    </source>
</evidence>
<gene>
    <name evidence="15" type="ORF">BD410DRAFT_794920</name>
</gene>
<dbReference type="STRING" id="50990.A0A4Y7PMZ9"/>
<evidence type="ECO:0000256" key="4">
    <source>
        <dbReference type="ARBA" id="ARBA00010617"/>
    </source>
</evidence>
<comment type="cofactor">
    <cofactor evidence="1 13">
        <name>heme</name>
        <dbReference type="ChEBI" id="CHEBI:30413"/>
    </cofactor>
</comment>
<evidence type="ECO:0000256" key="10">
    <source>
        <dbReference type="ARBA" id="ARBA00023004"/>
    </source>
</evidence>
<dbReference type="SUPFAM" id="SSF48264">
    <property type="entry name" value="Cytochrome P450"/>
    <property type="match status" value="1"/>
</dbReference>
<dbReference type="EMBL" id="ML170234">
    <property type="protein sequence ID" value="TDL16823.1"/>
    <property type="molecule type" value="Genomic_DNA"/>
</dbReference>
<dbReference type="CDD" id="cd11065">
    <property type="entry name" value="CYP64-like"/>
    <property type="match status" value="1"/>
</dbReference>
<dbReference type="Proteomes" id="UP000294933">
    <property type="component" value="Unassembled WGS sequence"/>
</dbReference>
<dbReference type="PANTHER" id="PTHR46300:SF2">
    <property type="entry name" value="CYTOCHROME P450 MONOOXYGENASE ALNH-RELATED"/>
    <property type="match status" value="1"/>
</dbReference>
<comment type="similarity">
    <text evidence="4 14">Belongs to the cytochrome P450 family.</text>
</comment>
<evidence type="ECO:0000256" key="2">
    <source>
        <dbReference type="ARBA" id="ARBA00004370"/>
    </source>
</evidence>
<dbReference type="PANTHER" id="PTHR46300">
    <property type="entry name" value="P450, PUTATIVE (EUROFUNG)-RELATED-RELATED"/>
    <property type="match status" value="1"/>
</dbReference>
<keyword evidence="7 13" id="KW-0479">Metal-binding</keyword>
<evidence type="ECO:0000256" key="7">
    <source>
        <dbReference type="ARBA" id="ARBA00022723"/>
    </source>
</evidence>
<evidence type="ECO:0000313" key="15">
    <source>
        <dbReference type="EMBL" id="TDL16823.1"/>
    </source>
</evidence>
<dbReference type="InterPro" id="IPR002401">
    <property type="entry name" value="Cyt_P450_E_grp-I"/>
</dbReference>
<dbReference type="PROSITE" id="PS00086">
    <property type="entry name" value="CYTOCHROME_P450"/>
    <property type="match status" value="1"/>
</dbReference>
<proteinExistence type="inferred from homology"/>
<dbReference type="PRINTS" id="PR00385">
    <property type="entry name" value="P450"/>
</dbReference>
<evidence type="ECO:0000256" key="5">
    <source>
        <dbReference type="ARBA" id="ARBA00022617"/>
    </source>
</evidence>
<keyword evidence="9 14" id="KW-0560">Oxidoreductase</keyword>
<evidence type="ECO:0000256" key="8">
    <source>
        <dbReference type="ARBA" id="ARBA00022989"/>
    </source>
</evidence>
<evidence type="ECO:0000256" key="1">
    <source>
        <dbReference type="ARBA" id="ARBA00001971"/>
    </source>
</evidence>
<dbReference type="InterPro" id="IPR017972">
    <property type="entry name" value="Cyt_P450_CS"/>
</dbReference>
<evidence type="ECO:0000256" key="13">
    <source>
        <dbReference type="PIRSR" id="PIRSR602401-1"/>
    </source>
</evidence>
<keyword evidence="11 14" id="KW-0503">Monooxygenase</keyword>
<name>A0A4Y7PMZ9_9AGAM</name>
<dbReference type="GO" id="GO:0016705">
    <property type="term" value="F:oxidoreductase activity, acting on paired donors, with incorporation or reduction of molecular oxygen"/>
    <property type="evidence" value="ECO:0007669"/>
    <property type="project" value="InterPro"/>
</dbReference>
<dbReference type="GO" id="GO:0004497">
    <property type="term" value="F:monooxygenase activity"/>
    <property type="evidence" value="ECO:0007669"/>
    <property type="project" value="UniProtKB-KW"/>
</dbReference>
<feature type="binding site" description="axial binding residue" evidence="13">
    <location>
        <position position="467"/>
    </location>
    <ligand>
        <name>heme</name>
        <dbReference type="ChEBI" id="CHEBI:30413"/>
    </ligand>
    <ligandPart>
        <name>Fe</name>
        <dbReference type="ChEBI" id="CHEBI:18248"/>
    </ligandPart>
</feature>
<protein>
    <submittedName>
        <fullName evidence="15">Cytochrome P450</fullName>
    </submittedName>
</protein>
<dbReference type="InterPro" id="IPR001128">
    <property type="entry name" value="Cyt_P450"/>
</dbReference>
<comment type="pathway">
    <text evidence="3">Secondary metabolite biosynthesis.</text>
</comment>
<dbReference type="OrthoDB" id="2789670at2759"/>
<dbReference type="InterPro" id="IPR036396">
    <property type="entry name" value="Cyt_P450_sf"/>
</dbReference>
<evidence type="ECO:0000256" key="14">
    <source>
        <dbReference type="RuleBase" id="RU000461"/>
    </source>
</evidence>
<keyword evidence="12" id="KW-0472">Membrane</keyword>
<dbReference type="GO" id="GO:0005506">
    <property type="term" value="F:iron ion binding"/>
    <property type="evidence" value="ECO:0007669"/>
    <property type="project" value="InterPro"/>
</dbReference>
<organism evidence="15 16">
    <name type="scientific">Rickenella mellea</name>
    <dbReference type="NCBI Taxonomy" id="50990"/>
    <lineage>
        <taxon>Eukaryota</taxon>
        <taxon>Fungi</taxon>
        <taxon>Dikarya</taxon>
        <taxon>Basidiomycota</taxon>
        <taxon>Agaricomycotina</taxon>
        <taxon>Agaricomycetes</taxon>
        <taxon>Hymenochaetales</taxon>
        <taxon>Rickenellaceae</taxon>
        <taxon>Rickenella</taxon>
    </lineage>
</organism>
<keyword evidence="5 13" id="KW-0349">Heme</keyword>
<keyword evidence="8" id="KW-1133">Transmembrane helix</keyword>
<dbReference type="Gene3D" id="1.10.630.10">
    <property type="entry name" value="Cytochrome P450"/>
    <property type="match status" value="1"/>
</dbReference>
<keyword evidence="16" id="KW-1185">Reference proteome</keyword>
<keyword evidence="6" id="KW-0812">Transmembrane</keyword>
<evidence type="ECO:0000256" key="3">
    <source>
        <dbReference type="ARBA" id="ARBA00005179"/>
    </source>
</evidence>
<dbReference type="Pfam" id="PF00067">
    <property type="entry name" value="p450"/>
    <property type="match status" value="1"/>
</dbReference>
<accession>A0A4Y7PMZ9</accession>
<reference evidence="15 16" key="1">
    <citation type="submission" date="2018-06" db="EMBL/GenBank/DDBJ databases">
        <title>A transcriptomic atlas of mushroom development highlights an independent origin of complex multicellularity.</title>
        <authorList>
            <consortium name="DOE Joint Genome Institute"/>
            <person name="Krizsan K."/>
            <person name="Almasi E."/>
            <person name="Merenyi Z."/>
            <person name="Sahu N."/>
            <person name="Viragh M."/>
            <person name="Koszo T."/>
            <person name="Mondo S."/>
            <person name="Kiss B."/>
            <person name="Balint B."/>
            <person name="Kues U."/>
            <person name="Barry K."/>
            <person name="Hegedus J.C."/>
            <person name="Henrissat B."/>
            <person name="Johnson J."/>
            <person name="Lipzen A."/>
            <person name="Ohm R."/>
            <person name="Nagy I."/>
            <person name="Pangilinan J."/>
            <person name="Yan J."/>
            <person name="Xiong Y."/>
            <person name="Grigoriev I.V."/>
            <person name="Hibbett D.S."/>
            <person name="Nagy L.G."/>
        </authorList>
    </citation>
    <scope>NUCLEOTIDE SEQUENCE [LARGE SCALE GENOMIC DNA]</scope>
    <source>
        <strain evidence="15 16">SZMC22713</strain>
    </source>
</reference>
<dbReference type="GO" id="GO:0016020">
    <property type="term" value="C:membrane"/>
    <property type="evidence" value="ECO:0007669"/>
    <property type="project" value="UniProtKB-SubCell"/>
</dbReference>
<dbReference type="InterPro" id="IPR050364">
    <property type="entry name" value="Cytochrome_P450_fung"/>
</dbReference>